<organism evidence="2 3">
    <name type="scientific">Aspergillus ochraceoroseus IBT 24754</name>
    <dbReference type="NCBI Taxonomy" id="1392256"/>
    <lineage>
        <taxon>Eukaryota</taxon>
        <taxon>Fungi</taxon>
        <taxon>Dikarya</taxon>
        <taxon>Ascomycota</taxon>
        <taxon>Pezizomycotina</taxon>
        <taxon>Eurotiomycetes</taxon>
        <taxon>Eurotiomycetidae</taxon>
        <taxon>Eurotiales</taxon>
        <taxon>Aspergillaceae</taxon>
        <taxon>Aspergillus</taxon>
        <taxon>Aspergillus subgen. Nidulantes</taxon>
    </lineage>
</organism>
<feature type="compositionally biased region" description="Basic and acidic residues" evidence="1">
    <location>
        <begin position="77"/>
        <end position="92"/>
    </location>
</feature>
<dbReference type="VEuPathDB" id="FungiDB:P175DRAFT_0529039"/>
<dbReference type="EMBL" id="MSFN02000001">
    <property type="protein sequence ID" value="PTU25486.1"/>
    <property type="molecule type" value="Genomic_DNA"/>
</dbReference>
<gene>
    <name evidence="2" type="ORF">P175DRAFT_0529039</name>
</gene>
<sequence length="92" mass="10743">MVAQSIREEEHKRELKDASQKKWTMIAREHYYVGLLVIPGSGFFGRYFRADAGFGGSSCQMHTPRHEKRGKSWWSARKRDSVRGEQDENHCD</sequence>
<evidence type="ECO:0000313" key="3">
    <source>
        <dbReference type="Proteomes" id="UP000244073"/>
    </source>
</evidence>
<feature type="region of interest" description="Disordered" evidence="1">
    <location>
        <begin position="58"/>
        <end position="92"/>
    </location>
</feature>
<dbReference type="Proteomes" id="UP000244073">
    <property type="component" value="Unassembled WGS sequence"/>
</dbReference>
<dbReference type="RefSeq" id="XP_040756878.1">
    <property type="nucleotide sequence ID" value="XM_040899656.1"/>
</dbReference>
<protein>
    <submittedName>
        <fullName evidence="2">Uncharacterized protein</fullName>
    </submittedName>
</protein>
<evidence type="ECO:0000256" key="1">
    <source>
        <dbReference type="SAM" id="MobiDB-lite"/>
    </source>
</evidence>
<comment type="caution">
    <text evidence="2">The sequence shown here is derived from an EMBL/GenBank/DDBJ whole genome shotgun (WGS) entry which is preliminary data.</text>
</comment>
<evidence type="ECO:0000313" key="2">
    <source>
        <dbReference type="EMBL" id="PTU25486.1"/>
    </source>
</evidence>
<proteinExistence type="predicted"/>
<accession>A0A2T5MAD0</accession>
<reference evidence="2 3" key="1">
    <citation type="journal article" date="2018" name="Proc. Natl. Acad. Sci. U.S.A.">
        <title>Linking secondary metabolites to gene clusters through genome sequencing of six diverse Aspergillus species.</title>
        <authorList>
            <person name="Kaerboelling I."/>
            <person name="Vesth T.C."/>
            <person name="Frisvad J.C."/>
            <person name="Nybo J.L."/>
            <person name="Theobald S."/>
            <person name="Kuo A."/>
            <person name="Bowyer P."/>
            <person name="Matsuda Y."/>
            <person name="Mondo S."/>
            <person name="Lyhne E.K."/>
            <person name="Kogle M.E."/>
            <person name="Clum A."/>
            <person name="Lipzen A."/>
            <person name="Salamov A."/>
            <person name="Ngan C.Y."/>
            <person name="Daum C."/>
            <person name="Chiniquy J."/>
            <person name="Barry K."/>
            <person name="LaButti K."/>
            <person name="Haridas S."/>
            <person name="Simmons B.A."/>
            <person name="Magnuson J.K."/>
            <person name="Mortensen U.H."/>
            <person name="Larsen T.O."/>
            <person name="Grigoriev I.V."/>
            <person name="Baker S.E."/>
            <person name="Andersen M.R."/>
        </authorList>
    </citation>
    <scope>NUCLEOTIDE SEQUENCE [LARGE SCALE GENOMIC DNA]</scope>
    <source>
        <strain evidence="2 3">IBT 24754</strain>
    </source>
</reference>
<dbReference type="AlphaFoldDB" id="A0A2T5MAD0"/>
<dbReference type="GeneID" id="63816538"/>
<name>A0A2T5MAD0_9EURO</name>